<evidence type="ECO:0000259" key="16">
    <source>
        <dbReference type="Pfam" id="PF01488"/>
    </source>
</evidence>
<comment type="subunit">
    <text evidence="9">Homodimer.</text>
</comment>
<dbReference type="SUPFAM" id="SSF69075">
    <property type="entry name" value="Glutamyl tRNA-reductase dimerization domain"/>
    <property type="match status" value="1"/>
</dbReference>
<dbReference type="InterPro" id="IPR036343">
    <property type="entry name" value="GluRdtase_N_sf"/>
</dbReference>
<keyword evidence="4 9" id="KW-0521">NADP</keyword>
<feature type="binding site" evidence="9 11">
    <location>
        <position position="123"/>
    </location>
    <ligand>
        <name>substrate</name>
    </ligand>
</feature>
<evidence type="ECO:0000256" key="11">
    <source>
        <dbReference type="PIRSR" id="PIRSR000445-2"/>
    </source>
</evidence>
<dbReference type="InterPro" id="IPR006151">
    <property type="entry name" value="Shikm_DH/Glu-tRNA_Rdtase"/>
</dbReference>
<feature type="binding site" evidence="9 11">
    <location>
        <begin position="51"/>
        <end position="54"/>
    </location>
    <ligand>
        <name>substrate</name>
    </ligand>
</feature>
<dbReference type="InterPro" id="IPR036453">
    <property type="entry name" value="GluRdtase_dimer_dom_sf"/>
</dbReference>
<evidence type="ECO:0000313" key="18">
    <source>
        <dbReference type="EMBL" id="GAT61571.1"/>
    </source>
</evidence>
<evidence type="ECO:0000313" key="19">
    <source>
        <dbReference type="Proteomes" id="UP000076586"/>
    </source>
</evidence>
<dbReference type="HAMAP" id="MF_00087">
    <property type="entry name" value="Glu_tRNA_reductase"/>
    <property type="match status" value="1"/>
</dbReference>
<feature type="site" description="Important for activity" evidence="9 13">
    <location>
        <position position="102"/>
    </location>
</feature>
<evidence type="ECO:0000256" key="5">
    <source>
        <dbReference type="ARBA" id="ARBA00023002"/>
    </source>
</evidence>
<evidence type="ECO:0000256" key="4">
    <source>
        <dbReference type="ARBA" id="ARBA00022857"/>
    </source>
</evidence>
<name>A0A170Y7D8_9BACT</name>
<keyword evidence="6 9" id="KW-0627">Porphyrin biosynthesis</keyword>
<evidence type="ECO:0000256" key="13">
    <source>
        <dbReference type="PIRSR" id="PIRSR000445-4"/>
    </source>
</evidence>
<evidence type="ECO:0000259" key="17">
    <source>
        <dbReference type="Pfam" id="PF05201"/>
    </source>
</evidence>
<dbReference type="PIRSF" id="PIRSF000445">
    <property type="entry name" value="4pyrrol_synth_GluRdtase"/>
    <property type="match status" value="1"/>
</dbReference>
<evidence type="ECO:0000259" key="15">
    <source>
        <dbReference type="Pfam" id="PF00745"/>
    </source>
</evidence>
<dbReference type="InterPro" id="IPR000343">
    <property type="entry name" value="4pyrrol_synth_GluRdtase"/>
</dbReference>
<dbReference type="GO" id="GO:0019353">
    <property type="term" value="P:protoporphyrinogen IX biosynthetic process from glutamate"/>
    <property type="evidence" value="ECO:0007669"/>
    <property type="project" value="TreeGrafter"/>
</dbReference>
<dbReference type="SUPFAM" id="SSF51735">
    <property type="entry name" value="NAD(P)-binding Rossmann-fold domains"/>
    <property type="match status" value="1"/>
</dbReference>
<dbReference type="Gene3D" id="3.40.50.720">
    <property type="entry name" value="NAD(P)-binding Rossmann-like Domain"/>
    <property type="match status" value="1"/>
</dbReference>
<comment type="caution">
    <text evidence="18">The sequence shown here is derived from an EMBL/GenBank/DDBJ whole genome shotgun (WGS) entry which is preliminary data.</text>
</comment>
<dbReference type="FunFam" id="3.40.50.720:FF:000031">
    <property type="entry name" value="Glutamyl-tRNA reductase"/>
    <property type="match status" value="1"/>
</dbReference>
<evidence type="ECO:0000256" key="8">
    <source>
        <dbReference type="ARBA" id="ARBA00068659"/>
    </source>
</evidence>
<keyword evidence="5 9" id="KW-0560">Oxidoreductase</keyword>
<dbReference type="GO" id="GO:0050661">
    <property type="term" value="F:NADP binding"/>
    <property type="evidence" value="ECO:0007669"/>
    <property type="project" value="InterPro"/>
</dbReference>
<dbReference type="RefSeq" id="WP_068701128.1">
    <property type="nucleotide sequence ID" value="NZ_BDCR01000001.1"/>
</dbReference>
<evidence type="ECO:0000256" key="14">
    <source>
        <dbReference type="RuleBase" id="RU000584"/>
    </source>
</evidence>
<dbReference type="GO" id="GO:0008883">
    <property type="term" value="F:glutamyl-tRNA reductase activity"/>
    <property type="evidence" value="ECO:0007669"/>
    <property type="project" value="UniProtKB-UniRule"/>
</dbReference>
<proteinExistence type="inferred from homology"/>
<comment type="catalytic activity">
    <reaction evidence="7 9 14">
        <text>(S)-4-amino-5-oxopentanoate + tRNA(Glu) + NADP(+) = L-glutamyl-tRNA(Glu) + NADPH + H(+)</text>
        <dbReference type="Rhea" id="RHEA:12344"/>
        <dbReference type="Rhea" id="RHEA-COMP:9663"/>
        <dbReference type="Rhea" id="RHEA-COMP:9680"/>
        <dbReference type="ChEBI" id="CHEBI:15378"/>
        <dbReference type="ChEBI" id="CHEBI:57501"/>
        <dbReference type="ChEBI" id="CHEBI:57783"/>
        <dbReference type="ChEBI" id="CHEBI:58349"/>
        <dbReference type="ChEBI" id="CHEBI:78442"/>
        <dbReference type="ChEBI" id="CHEBI:78520"/>
        <dbReference type="EC" id="1.2.1.70"/>
    </reaction>
</comment>
<dbReference type="InterPro" id="IPR015895">
    <property type="entry name" value="4pyrrol_synth_GluRdtase_N"/>
</dbReference>
<evidence type="ECO:0000256" key="10">
    <source>
        <dbReference type="PIRSR" id="PIRSR000445-1"/>
    </source>
</evidence>
<dbReference type="Pfam" id="PF00745">
    <property type="entry name" value="GlutR_dimer"/>
    <property type="match status" value="1"/>
</dbReference>
<feature type="binding site" evidence="9 11">
    <location>
        <position position="112"/>
    </location>
    <ligand>
        <name>substrate</name>
    </ligand>
</feature>
<feature type="active site" description="Nucleophile" evidence="9 10">
    <location>
        <position position="52"/>
    </location>
</feature>
<dbReference type="EC" id="1.2.1.70" evidence="3 9"/>
<dbReference type="PROSITE" id="PS00747">
    <property type="entry name" value="GLUTR"/>
    <property type="match status" value="1"/>
</dbReference>
<dbReference type="STRING" id="681398.PJIAN_1151"/>
<evidence type="ECO:0000256" key="3">
    <source>
        <dbReference type="ARBA" id="ARBA00012970"/>
    </source>
</evidence>
<comment type="function">
    <text evidence="9">Catalyzes the NADPH-dependent reduction of glutamyl-tRNA(Glu) to glutamate 1-semialdehyde (GSA).</text>
</comment>
<dbReference type="FunFam" id="3.30.460.30:FF:000001">
    <property type="entry name" value="Glutamyl-tRNA reductase"/>
    <property type="match status" value="1"/>
</dbReference>
<dbReference type="Pfam" id="PF05201">
    <property type="entry name" value="GlutR_N"/>
    <property type="match status" value="1"/>
</dbReference>
<evidence type="ECO:0000256" key="9">
    <source>
        <dbReference type="HAMAP-Rule" id="MF_00087"/>
    </source>
</evidence>
<dbReference type="InterPro" id="IPR036291">
    <property type="entry name" value="NAD(P)-bd_dom_sf"/>
</dbReference>
<dbReference type="InterPro" id="IPR015896">
    <property type="entry name" value="4pyrrol_synth_GluRdtase_dimer"/>
</dbReference>
<reference evidence="19" key="2">
    <citation type="journal article" date="2017" name="Genome Announc.">
        <title>Draft genome sequence of Paludibacter jiangxiensis NM7(T), a propionate-producing fermentative bacterium.</title>
        <authorList>
            <person name="Qiu Y.-L."/>
            <person name="Tourlousse D.M."/>
            <person name="Matsuura N."/>
            <person name="Ohashi A."/>
            <person name="Sekiguchi Y."/>
        </authorList>
    </citation>
    <scope>NUCLEOTIDE SEQUENCE [LARGE SCALE GENOMIC DNA]</scope>
    <source>
        <strain evidence="19">NM7</strain>
    </source>
</reference>
<evidence type="ECO:0000256" key="12">
    <source>
        <dbReference type="PIRSR" id="PIRSR000445-3"/>
    </source>
</evidence>
<feature type="domain" description="Glutamyl-tRNA reductase N-terminal" evidence="17">
    <location>
        <begin position="8"/>
        <end position="159"/>
    </location>
</feature>
<feature type="domain" description="Tetrapyrrole biosynthesis glutamyl-tRNA reductase dimerisation" evidence="15">
    <location>
        <begin position="323"/>
        <end position="419"/>
    </location>
</feature>
<dbReference type="AlphaFoldDB" id="A0A170Y7D8"/>
<accession>A0A170Y7D8</accession>
<dbReference type="SUPFAM" id="SSF69742">
    <property type="entry name" value="Glutamyl tRNA-reductase catalytic, N-terminal domain"/>
    <property type="match status" value="1"/>
</dbReference>
<dbReference type="Gene3D" id="3.30.460.30">
    <property type="entry name" value="Glutamyl-tRNA reductase, N-terminal domain"/>
    <property type="match status" value="1"/>
</dbReference>
<dbReference type="PANTHER" id="PTHR43013">
    <property type="entry name" value="GLUTAMYL-TRNA REDUCTASE"/>
    <property type="match status" value="1"/>
</dbReference>
<dbReference type="EMBL" id="BDCR01000001">
    <property type="protein sequence ID" value="GAT61571.1"/>
    <property type="molecule type" value="Genomic_DNA"/>
</dbReference>
<dbReference type="InterPro" id="IPR018214">
    <property type="entry name" value="GluRdtase_CS"/>
</dbReference>
<dbReference type="CDD" id="cd05213">
    <property type="entry name" value="NAD_bind_Glutamyl_tRNA_reduct"/>
    <property type="match status" value="1"/>
</dbReference>
<sequence>MKRMIGVIGLNYKSAPVQVRETVSFTEEEIEEFVKNLKKSESFAGIIVLSTCNRVEIYYHFKNIQSAEGCEILYNRLFEFKKLDSSVRKHFYHYSGIETVKHIFTVASGIDSMVLGEDQIVGQIKSAYTISERTHCAGPVLTRLFNSALNAGKRVRTETHINEGYASVSSAAVSLATRQYSDIDSRSILLIGAGQTGRLSMMSLVEKGCKNLFVINRTYTKAEELAAEFHATAVPLNKMKEYVAKCDIIMLATTSTTPLITTKMIDEVMPLRNNRPVTIFDLSVPRNVSQEVGDMEHVTLYDVDNTAVVIHETLEKRKAEIIKAQEIIATLVSEFMDWLDLLSLSPTIRRIKENFRQIHASEFKNYRKCMNESEIRMVDYYSSHMVDKFSGLIIKNLKELTDNGKNTEHIQLLDSLFELIAANEK</sequence>
<dbReference type="NCBIfam" id="TIGR01035">
    <property type="entry name" value="hemA"/>
    <property type="match status" value="1"/>
</dbReference>
<dbReference type="OrthoDB" id="9795543at2"/>
<evidence type="ECO:0000256" key="6">
    <source>
        <dbReference type="ARBA" id="ARBA00023244"/>
    </source>
</evidence>
<evidence type="ECO:0000256" key="7">
    <source>
        <dbReference type="ARBA" id="ARBA00047464"/>
    </source>
</evidence>
<dbReference type="PANTHER" id="PTHR43013:SF1">
    <property type="entry name" value="GLUTAMYL-TRNA REDUCTASE"/>
    <property type="match status" value="1"/>
</dbReference>
<dbReference type="UniPathway" id="UPA00251">
    <property type="reaction ID" value="UER00316"/>
</dbReference>
<comment type="domain">
    <text evidence="9">Possesses an unusual extended V-shaped dimeric structure with each monomer consisting of three distinct domains arranged along a curved 'spinal' alpha-helix. The N-terminal catalytic domain specifically recognizes the glutamate moiety of the substrate. The second domain is the NADPH-binding domain, and the third C-terminal domain is responsible for dimerization.</text>
</comment>
<evidence type="ECO:0000256" key="1">
    <source>
        <dbReference type="ARBA" id="ARBA00005059"/>
    </source>
</evidence>
<comment type="pathway">
    <text evidence="1 9 14">Porphyrin-containing compound metabolism; protoporphyrin-IX biosynthesis; 5-aminolevulinate from L-glutamyl-tRNA(Glu): step 1/2.</text>
</comment>
<feature type="domain" description="Quinate/shikimate 5-dehydrogenase/glutamyl-tRNA reductase" evidence="16">
    <location>
        <begin position="175"/>
        <end position="305"/>
    </location>
</feature>
<gene>
    <name evidence="9" type="primary">hemA</name>
    <name evidence="18" type="ORF">PJIAN_1151</name>
</gene>
<protein>
    <recommendedName>
        <fullName evidence="8 9">Glutamyl-tRNA reductase</fullName>
        <shortName evidence="9">GluTR</shortName>
        <ecNumber evidence="3 9">1.2.1.70</ecNumber>
    </recommendedName>
</protein>
<feature type="binding site" evidence="9 12">
    <location>
        <begin position="192"/>
        <end position="197"/>
    </location>
    <ligand>
        <name>NADP(+)</name>
        <dbReference type="ChEBI" id="CHEBI:58349"/>
    </ligand>
</feature>
<reference evidence="19" key="1">
    <citation type="submission" date="2016-04" db="EMBL/GenBank/DDBJ databases">
        <title>Draft genome sequence of Paludibacter jiangxiensis strain NM7.</title>
        <authorList>
            <person name="Qiu Y."/>
            <person name="Matsuura N."/>
            <person name="Ohashi A."/>
            <person name="Tourlousse M.D."/>
            <person name="Sekiguchi Y."/>
        </authorList>
    </citation>
    <scope>NUCLEOTIDE SEQUENCE [LARGE SCALE GENOMIC DNA]</scope>
    <source>
        <strain evidence="19">NM7</strain>
    </source>
</reference>
<comment type="similarity">
    <text evidence="2 9 14">Belongs to the glutamyl-tRNA reductase family.</text>
</comment>
<organism evidence="18 19">
    <name type="scientific">Paludibacter jiangxiensis</name>
    <dbReference type="NCBI Taxonomy" id="681398"/>
    <lineage>
        <taxon>Bacteria</taxon>
        <taxon>Pseudomonadati</taxon>
        <taxon>Bacteroidota</taxon>
        <taxon>Bacteroidia</taxon>
        <taxon>Bacteroidales</taxon>
        <taxon>Paludibacteraceae</taxon>
        <taxon>Paludibacter</taxon>
    </lineage>
</organism>
<keyword evidence="19" id="KW-1185">Reference proteome</keyword>
<dbReference type="Proteomes" id="UP000076586">
    <property type="component" value="Unassembled WGS sequence"/>
</dbReference>
<dbReference type="Pfam" id="PF01488">
    <property type="entry name" value="Shikimate_DH"/>
    <property type="match status" value="1"/>
</dbReference>
<comment type="miscellaneous">
    <text evidence="9">During catalysis, the active site Cys acts as a nucleophile attacking the alpha-carbonyl group of tRNA-bound glutamate with the formation of a thioester intermediate between enzyme and glutamate, and the concomitant release of tRNA(Glu). The thioester intermediate is finally reduced by direct hydride transfer from NADPH, to form the product GSA.</text>
</comment>
<feature type="binding site" evidence="9 11">
    <location>
        <begin position="117"/>
        <end position="119"/>
    </location>
    <ligand>
        <name>substrate</name>
    </ligand>
</feature>
<evidence type="ECO:0000256" key="2">
    <source>
        <dbReference type="ARBA" id="ARBA00005916"/>
    </source>
</evidence>